<dbReference type="PANTHER" id="PTHR41786:SF1">
    <property type="entry name" value="6-HYDROXYMETHYLPTERIN DIPHOSPHOKINASE MPTE-LIKE DOMAIN-CONTAINING PROTEIN"/>
    <property type="match status" value="1"/>
</dbReference>
<name>A0A1M5AXW3_9FIRM</name>
<evidence type="ECO:0000259" key="1">
    <source>
        <dbReference type="Pfam" id="PF01973"/>
    </source>
</evidence>
<protein>
    <submittedName>
        <fullName evidence="3">Uncharacterized conserved protein</fullName>
    </submittedName>
</protein>
<evidence type="ECO:0000259" key="2">
    <source>
        <dbReference type="Pfam" id="PF20157"/>
    </source>
</evidence>
<evidence type="ECO:0000313" key="4">
    <source>
        <dbReference type="Proteomes" id="UP000184148"/>
    </source>
</evidence>
<dbReference type="EMBL" id="FQUY01000019">
    <property type="protein sequence ID" value="SHF35049.1"/>
    <property type="molecule type" value="Genomic_DNA"/>
</dbReference>
<accession>A0A1M5AXW3</accession>
<dbReference type="RefSeq" id="WP_073239641.1">
    <property type="nucleotide sequence ID" value="NZ_FQUY01000019.1"/>
</dbReference>
<feature type="domain" description="6-hydroxymethylpterin diphosphokinase MptE-like" evidence="1">
    <location>
        <begin position="205"/>
        <end position="374"/>
    </location>
</feature>
<dbReference type="AlphaFoldDB" id="A0A1M5AXW3"/>
<feature type="domain" description="Glycosyltransferase Maf N-terminal" evidence="2">
    <location>
        <begin position="81"/>
        <end position="153"/>
    </location>
</feature>
<dbReference type="Pfam" id="PF20157">
    <property type="entry name" value="Maf_flag10_N"/>
    <property type="match status" value="1"/>
</dbReference>
<organism evidence="3 4">
    <name type="scientific">Desulforamulus putei DSM 12395</name>
    <dbReference type="NCBI Taxonomy" id="1121429"/>
    <lineage>
        <taxon>Bacteria</taxon>
        <taxon>Bacillati</taxon>
        <taxon>Bacillota</taxon>
        <taxon>Clostridia</taxon>
        <taxon>Eubacteriales</taxon>
        <taxon>Peptococcaceae</taxon>
        <taxon>Desulforamulus</taxon>
    </lineage>
</organism>
<dbReference type="STRING" id="1121429.SAMN02745133_02419"/>
<dbReference type="Proteomes" id="UP000184148">
    <property type="component" value="Unassembled WGS sequence"/>
</dbReference>
<dbReference type="OrthoDB" id="5291305at2"/>
<evidence type="ECO:0000313" key="3">
    <source>
        <dbReference type="EMBL" id="SHF35049.1"/>
    </source>
</evidence>
<dbReference type="InterPro" id="IPR045376">
    <property type="entry name" value="Maf_N"/>
</dbReference>
<reference evidence="4" key="1">
    <citation type="submission" date="2016-11" db="EMBL/GenBank/DDBJ databases">
        <authorList>
            <person name="Varghese N."/>
            <person name="Submissions S."/>
        </authorList>
    </citation>
    <scope>NUCLEOTIDE SEQUENCE [LARGE SCALE GENOMIC DNA]</scope>
    <source>
        <strain evidence="4">DSM 12395</strain>
    </source>
</reference>
<keyword evidence="4" id="KW-1185">Reference proteome</keyword>
<dbReference type="Pfam" id="PF01973">
    <property type="entry name" value="MptE-like"/>
    <property type="match status" value="1"/>
</dbReference>
<gene>
    <name evidence="3" type="ORF">SAMN02745133_02419</name>
</gene>
<sequence>MDKKIFNQNLQWLKKHNHALFQKIRKTKPLSTLLTLNKQGLPNLIKKYNGKDYPIYSDYNIGRQCSLWLDNLPKATGKQIIVIYGMGLGYELLELLNSEVFYSLLIIEPDEEIFYYNLHFFDLSCLEKHNVYFIQDNRPEEISRFISEVIKQQKSVKFFFSPLPGYDYLFRGHIEQIQLAIKEKINALLVSINTVRSHDKQWVQNYILNLKQLFNCVPVERFGSIFNNVPAVMVGAGPSLENDLPILKELYDKALIVPVGSAFSVLENNGIKGHAVGAIDGSFAEARLFEKNEYNQDIALFFSFMVNYKVLPMFKREKFFFALHSFDQYVYSQLAQECVKIASGASVSISVLDLLAKMGCNPIILVGQDLCYSKNQTYAKGATYFEETRPEFLKGKGYIETKNKHGELVYTTRSMLAMRSATEALIKIYPETTFINCTQYGLPIAGAYNACLEDIKKEKLNRCYEISQRFRQIYQNHKHIVLPEQVLNIINQIEAQATKIKEYCAKIITTIEEVFNHTKDNRFKIKKLTIVKQLEKKLDQLLFYNQVIKQEVSLYNFLFNNLSEHAAQLQEIDLPLEAKKRYYSKIYELCLIVLNAIQYGDAELQSLNNM</sequence>
<proteinExistence type="predicted"/>
<dbReference type="PANTHER" id="PTHR41786">
    <property type="entry name" value="MOTILITY ACCESSORY FACTOR MAF"/>
    <property type="match status" value="1"/>
</dbReference>
<dbReference type="InterPro" id="IPR002826">
    <property type="entry name" value="MptE-like"/>
</dbReference>